<evidence type="ECO:0000313" key="3">
    <source>
        <dbReference type="Proteomes" id="UP000235786"/>
    </source>
</evidence>
<protein>
    <submittedName>
        <fullName evidence="2">HET-domain-containing protein</fullName>
    </submittedName>
</protein>
<organism evidence="2 3">
    <name type="scientific">Hyaloscypha variabilis (strain UAMH 11265 / GT02V1 / F)</name>
    <name type="common">Meliniomyces variabilis</name>
    <dbReference type="NCBI Taxonomy" id="1149755"/>
    <lineage>
        <taxon>Eukaryota</taxon>
        <taxon>Fungi</taxon>
        <taxon>Dikarya</taxon>
        <taxon>Ascomycota</taxon>
        <taxon>Pezizomycotina</taxon>
        <taxon>Leotiomycetes</taxon>
        <taxon>Helotiales</taxon>
        <taxon>Hyaloscyphaceae</taxon>
        <taxon>Hyaloscypha</taxon>
        <taxon>Hyaloscypha variabilis</taxon>
    </lineage>
</organism>
<dbReference type="InterPro" id="IPR010730">
    <property type="entry name" value="HET"/>
</dbReference>
<dbReference type="OrthoDB" id="2157530at2759"/>
<dbReference type="Proteomes" id="UP000235786">
    <property type="component" value="Unassembled WGS sequence"/>
</dbReference>
<dbReference type="Pfam" id="PF06985">
    <property type="entry name" value="HET"/>
    <property type="match status" value="1"/>
</dbReference>
<evidence type="ECO:0000313" key="2">
    <source>
        <dbReference type="EMBL" id="PMD44541.1"/>
    </source>
</evidence>
<dbReference type="PANTHER" id="PTHR24148">
    <property type="entry name" value="ANKYRIN REPEAT DOMAIN-CONTAINING PROTEIN 39 HOMOLOG-RELATED"/>
    <property type="match status" value="1"/>
</dbReference>
<feature type="domain" description="Heterokaryon incompatibility" evidence="1">
    <location>
        <begin position="61"/>
        <end position="199"/>
    </location>
</feature>
<gene>
    <name evidence="2" type="ORF">L207DRAFT_509263</name>
</gene>
<reference evidence="2 3" key="1">
    <citation type="submission" date="2016-04" db="EMBL/GenBank/DDBJ databases">
        <title>A degradative enzymes factory behind the ericoid mycorrhizal symbiosis.</title>
        <authorList>
            <consortium name="DOE Joint Genome Institute"/>
            <person name="Martino E."/>
            <person name="Morin E."/>
            <person name="Grelet G."/>
            <person name="Kuo A."/>
            <person name="Kohler A."/>
            <person name="Daghino S."/>
            <person name="Barry K."/>
            <person name="Choi C."/>
            <person name="Cichocki N."/>
            <person name="Clum A."/>
            <person name="Copeland A."/>
            <person name="Hainaut M."/>
            <person name="Haridas S."/>
            <person name="Labutti K."/>
            <person name="Lindquist E."/>
            <person name="Lipzen A."/>
            <person name="Khouja H.-R."/>
            <person name="Murat C."/>
            <person name="Ohm R."/>
            <person name="Olson A."/>
            <person name="Spatafora J."/>
            <person name="Veneault-Fourrey C."/>
            <person name="Henrissat B."/>
            <person name="Grigoriev I."/>
            <person name="Martin F."/>
            <person name="Perotto S."/>
        </authorList>
    </citation>
    <scope>NUCLEOTIDE SEQUENCE [LARGE SCALE GENOMIC DNA]</scope>
    <source>
        <strain evidence="2 3">F</strain>
    </source>
</reference>
<dbReference type="STRING" id="1149755.A0A2J6S185"/>
<dbReference type="InterPro" id="IPR052895">
    <property type="entry name" value="HetReg/Transcr_Mod"/>
</dbReference>
<proteinExistence type="predicted"/>
<evidence type="ECO:0000259" key="1">
    <source>
        <dbReference type="Pfam" id="PF06985"/>
    </source>
</evidence>
<dbReference type="AlphaFoldDB" id="A0A2J6S185"/>
<sequence length="668" mass="76702">MISLIPGTQSDETFPYQPLVEDDSIRLVLLQPPSTDKSDELRCTLYHTTLSRCDDDIIDHYTALSYVWGDAKNVRTIWINNLQATITANLHSALRDLRDQERISRLWIDAISINQNNDEEKGKQVASMGKIYAAAWHTVIYLDPVGSLELEPQALLGTLVLSEEGTMSRPQSQSSANRLAVAKLILGKAWFRRVWVFQELIFSRDPWIQYKTHRWRWDRLYKFLEETNIFRSSGMITSLKNVIQTPDSSGGWLDENTLHGYTIISDMHLARERRLNRAGLDNQVLLLDLLQARRGLGATDSRDMIYALTGFASDGDTVSTDYTKSCKKLYEDFARFQMESSQDHSILSHVGDDKSPIRPKDLASWAPDWSSPKATCPFPHFADVNNKEIFWNGHVWINDSSVLACKGYRTDRVTHMSSPLLKREMPLQKHNEFSKRFTELQTDYEGGESEGGQYDIILRTRELCHDIHNFWSNLVNDEKLLEPIPVRNGRKLAPHGDFRKIFDTAFRRSPDKSGRSKAYEQYRLSHGVFSCTIDFLMHYFYPGCDKDFIEGRALARMESGKLALIPGHARVGDVAFRLRPEATENAYFLVRPTIEVRNSNPDLVFNEEALFKLKDAKHTGWSWSRTLQWLTDVTSDEYIFLPCKFLGDCWLDVAGRDAQLKGTIFAME</sequence>
<keyword evidence="3" id="KW-1185">Reference proteome</keyword>
<accession>A0A2J6S185</accession>
<name>A0A2J6S185_HYAVF</name>
<feature type="non-terminal residue" evidence="2">
    <location>
        <position position="1"/>
    </location>
</feature>
<dbReference type="PANTHER" id="PTHR24148:SF73">
    <property type="entry name" value="HET DOMAIN PROTEIN (AFU_ORTHOLOGUE AFUA_8G01020)"/>
    <property type="match status" value="1"/>
</dbReference>
<dbReference type="EMBL" id="KZ613941">
    <property type="protein sequence ID" value="PMD44541.1"/>
    <property type="molecule type" value="Genomic_DNA"/>
</dbReference>